<protein>
    <submittedName>
        <fullName evidence="1">Serine/threonine protein kinase</fullName>
    </submittedName>
</protein>
<dbReference type="SUPFAM" id="SSF56112">
    <property type="entry name" value="Protein kinase-like (PK-like)"/>
    <property type="match status" value="1"/>
</dbReference>
<evidence type="ECO:0000313" key="2">
    <source>
        <dbReference type="Proteomes" id="UP001055553"/>
    </source>
</evidence>
<dbReference type="KEGG" id="naer:MJ1_0444"/>
<dbReference type="Proteomes" id="UP001055553">
    <property type="component" value="Chromosome"/>
</dbReference>
<keyword evidence="1" id="KW-0808">Transferase</keyword>
<dbReference type="AlphaFoldDB" id="A0A915T010"/>
<name>A0A915T010_9ARCH</name>
<sequence>MIFRGKHSHIFLTDRNTIIKKFNKDLLLNYNKEKFFLNFLRNYSFVPKILSYDNNNLEIEMEYIDGIYFKYIDRSKKIDYLEKLLDILFLLDRLGIEKREFTRPYYHIILKDDNIYLIDWERATIKERPSNLTQFLQYIIKYYNIGNNKIFDLLKLYKRNYTIYNYINIKRFIFNSL</sequence>
<keyword evidence="1" id="KW-0723">Serine/threonine-protein kinase</keyword>
<dbReference type="RefSeq" id="WP_258392921.1">
    <property type="nucleotide sequence ID" value="NZ_AP019769.1"/>
</dbReference>
<dbReference type="GeneID" id="74568390"/>
<organism evidence="1 2">
    <name type="scientific">Nanobdella aerobiophila</name>
    <dbReference type="NCBI Taxonomy" id="2586965"/>
    <lineage>
        <taxon>Archaea</taxon>
        <taxon>Nanobdellota</taxon>
        <taxon>Nanobdellia</taxon>
        <taxon>Nanobdellales</taxon>
        <taxon>Nanobdellaceae</taxon>
        <taxon>Nanobdella</taxon>
    </lineage>
</organism>
<reference evidence="2" key="1">
    <citation type="journal article" date="2022" name="Int. J. Syst. Evol. Microbiol.">
        <title>Nanobdella aerobiophila gen. nov., sp. nov., a thermoacidophilic, obligate ectosymbiotic archaeon, and proposal of Nanobdellaceae fam. nov., Nanobdellales ord. nov. and Nanobdellia class. nov.</title>
        <authorList>
            <person name="Kato S."/>
            <person name="Ogasawara A."/>
            <person name="Itoh T."/>
            <person name="Sakai H.D."/>
            <person name="Shimizu M."/>
            <person name="Yuki M."/>
            <person name="Kaneko M."/>
            <person name="Takashina T."/>
            <person name="Ohkuma M."/>
        </authorList>
    </citation>
    <scope>NUCLEOTIDE SEQUENCE [LARGE SCALE GENOMIC DNA]</scope>
    <source>
        <strain evidence="2">MJ1</strain>
    </source>
</reference>
<evidence type="ECO:0000313" key="1">
    <source>
        <dbReference type="EMBL" id="BBL45604.1"/>
    </source>
</evidence>
<dbReference type="GO" id="GO:0004674">
    <property type="term" value="F:protein serine/threonine kinase activity"/>
    <property type="evidence" value="ECO:0007669"/>
    <property type="project" value="UniProtKB-KW"/>
</dbReference>
<dbReference type="EMBL" id="AP019769">
    <property type="protein sequence ID" value="BBL45604.1"/>
    <property type="molecule type" value="Genomic_DNA"/>
</dbReference>
<keyword evidence="1" id="KW-0418">Kinase</keyword>
<keyword evidence="2" id="KW-1185">Reference proteome</keyword>
<dbReference type="InterPro" id="IPR011009">
    <property type="entry name" value="Kinase-like_dom_sf"/>
</dbReference>
<accession>A0A915T010</accession>
<gene>
    <name evidence="1" type="ORF">MJ1_0444</name>
</gene>
<proteinExistence type="predicted"/>